<evidence type="ECO:0000313" key="2">
    <source>
        <dbReference type="Proteomes" id="UP001381693"/>
    </source>
</evidence>
<organism evidence="1 2">
    <name type="scientific">Halocaridina rubra</name>
    <name type="common">Hawaiian red shrimp</name>
    <dbReference type="NCBI Taxonomy" id="373956"/>
    <lineage>
        <taxon>Eukaryota</taxon>
        <taxon>Metazoa</taxon>
        <taxon>Ecdysozoa</taxon>
        <taxon>Arthropoda</taxon>
        <taxon>Crustacea</taxon>
        <taxon>Multicrustacea</taxon>
        <taxon>Malacostraca</taxon>
        <taxon>Eumalacostraca</taxon>
        <taxon>Eucarida</taxon>
        <taxon>Decapoda</taxon>
        <taxon>Pleocyemata</taxon>
        <taxon>Caridea</taxon>
        <taxon>Atyoidea</taxon>
        <taxon>Atyidae</taxon>
        <taxon>Halocaridina</taxon>
    </lineage>
</organism>
<feature type="non-terminal residue" evidence="1">
    <location>
        <position position="1"/>
    </location>
</feature>
<protein>
    <submittedName>
        <fullName evidence="1">Uncharacterized protein</fullName>
    </submittedName>
</protein>
<dbReference type="AlphaFoldDB" id="A0AAN8X694"/>
<accession>A0AAN8X694</accession>
<gene>
    <name evidence="1" type="ORF">SK128_001525</name>
</gene>
<comment type="caution">
    <text evidence="1">The sequence shown here is derived from an EMBL/GenBank/DDBJ whole genome shotgun (WGS) entry which is preliminary data.</text>
</comment>
<keyword evidence="2" id="KW-1185">Reference proteome</keyword>
<proteinExistence type="predicted"/>
<evidence type="ECO:0000313" key="1">
    <source>
        <dbReference type="EMBL" id="KAK7077327.1"/>
    </source>
</evidence>
<sequence length="72" mass="8769">TTERGHTAISYWFKMYREMCSSTVSVNRDLMLETKENPILIRRRKYKRSWLLNGDREPKSADRFRRNFDGPR</sequence>
<dbReference type="EMBL" id="JAXCGZ010009435">
    <property type="protein sequence ID" value="KAK7077327.1"/>
    <property type="molecule type" value="Genomic_DNA"/>
</dbReference>
<dbReference type="Proteomes" id="UP001381693">
    <property type="component" value="Unassembled WGS sequence"/>
</dbReference>
<name>A0AAN8X694_HALRR</name>
<feature type="non-terminal residue" evidence="1">
    <location>
        <position position="72"/>
    </location>
</feature>
<reference evidence="1 2" key="1">
    <citation type="submission" date="2023-11" db="EMBL/GenBank/DDBJ databases">
        <title>Halocaridina rubra genome assembly.</title>
        <authorList>
            <person name="Smith C."/>
        </authorList>
    </citation>
    <scope>NUCLEOTIDE SEQUENCE [LARGE SCALE GENOMIC DNA]</scope>
    <source>
        <strain evidence="1">EP-1</strain>
        <tissue evidence="1">Whole</tissue>
    </source>
</reference>